<evidence type="ECO:0000256" key="1">
    <source>
        <dbReference type="ARBA" id="ARBA00004141"/>
    </source>
</evidence>
<feature type="domain" description="Major facilitator superfamily (MFS) profile" evidence="7">
    <location>
        <begin position="39"/>
        <end position="431"/>
    </location>
</feature>
<dbReference type="GO" id="GO:0005635">
    <property type="term" value="C:nuclear envelope"/>
    <property type="evidence" value="ECO:0007669"/>
    <property type="project" value="TreeGrafter"/>
</dbReference>
<evidence type="ECO:0000256" key="4">
    <source>
        <dbReference type="ARBA" id="ARBA00023136"/>
    </source>
</evidence>
<dbReference type="InterPro" id="IPR036259">
    <property type="entry name" value="MFS_trans_sf"/>
</dbReference>
<keyword evidence="3 6" id="KW-1133">Transmembrane helix</keyword>
<evidence type="ECO:0000256" key="5">
    <source>
        <dbReference type="SAM" id="MobiDB-lite"/>
    </source>
</evidence>
<dbReference type="InterPro" id="IPR020846">
    <property type="entry name" value="MFS_dom"/>
</dbReference>
<evidence type="ECO:0000259" key="7">
    <source>
        <dbReference type="PROSITE" id="PS50850"/>
    </source>
</evidence>
<feature type="transmembrane region" description="Helical" evidence="6">
    <location>
        <begin position="255"/>
        <end position="275"/>
    </location>
</feature>
<keyword evidence="2 6" id="KW-0812">Transmembrane</keyword>
<evidence type="ECO:0000313" key="8">
    <source>
        <dbReference type="EMBL" id="CAD8468490.1"/>
    </source>
</evidence>
<evidence type="ECO:0000256" key="3">
    <source>
        <dbReference type="ARBA" id="ARBA00022989"/>
    </source>
</evidence>
<dbReference type="InterPro" id="IPR001958">
    <property type="entry name" value="Tet-R_TetA/multi-R_MdtG-like"/>
</dbReference>
<organism evidence="8">
    <name type="scientific">Hanusia phi</name>
    <dbReference type="NCBI Taxonomy" id="3032"/>
    <lineage>
        <taxon>Eukaryota</taxon>
        <taxon>Cryptophyceae</taxon>
        <taxon>Pyrenomonadales</taxon>
        <taxon>Geminigeraceae</taxon>
        <taxon>Hanusia</taxon>
    </lineage>
</organism>
<feature type="region of interest" description="Disordered" evidence="5">
    <location>
        <begin position="1"/>
        <end position="20"/>
    </location>
</feature>
<accession>A0A7S0H9D2</accession>
<dbReference type="PANTHER" id="PTHR24002">
    <property type="entry name" value="SOLUTE CARRIER FAMILY 22 MEMBER 18"/>
    <property type="match status" value="1"/>
</dbReference>
<dbReference type="Gene3D" id="1.20.1250.20">
    <property type="entry name" value="MFS general substrate transporter like domains"/>
    <property type="match status" value="1"/>
</dbReference>
<protein>
    <recommendedName>
        <fullName evidence="7">Major facilitator superfamily (MFS) profile domain-containing protein</fullName>
    </recommendedName>
</protein>
<keyword evidence="4 6" id="KW-0472">Membrane</keyword>
<evidence type="ECO:0000256" key="6">
    <source>
        <dbReference type="SAM" id="Phobius"/>
    </source>
</evidence>
<gene>
    <name evidence="8" type="ORF">HPHI1048_LOCUS1935</name>
</gene>
<feature type="transmembrane region" description="Helical" evidence="6">
    <location>
        <begin position="39"/>
        <end position="57"/>
    </location>
</feature>
<dbReference type="EMBL" id="HBEO01002717">
    <property type="protein sequence ID" value="CAD8468490.1"/>
    <property type="molecule type" value="Transcribed_RNA"/>
</dbReference>
<dbReference type="PROSITE" id="PS50850">
    <property type="entry name" value="MFS"/>
    <property type="match status" value="1"/>
</dbReference>
<dbReference type="SUPFAM" id="SSF103473">
    <property type="entry name" value="MFS general substrate transporter"/>
    <property type="match status" value="1"/>
</dbReference>
<dbReference type="GO" id="GO:0022857">
    <property type="term" value="F:transmembrane transporter activity"/>
    <property type="evidence" value="ECO:0007669"/>
    <property type="project" value="InterPro"/>
</dbReference>
<feature type="transmembrane region" description="Helical" evidence="6">
    <location>
        <begin position="129"/>
        <end position="150"/>
    </location>
</feature>
<dbReference type="InterPro" id="IPR011701">
    <property type="entry name" value="MFS"/>
</dbReference>
<dbReference type="InterPro" id="IPR005829">
    <property type="entry name" value="Sugar_transporter_CS"/>
</dbReference>
<proteinExistence type="predicted"/>
<dbReference type="PROSITE" id="PS00216">
    <property type="entry name" value="SUGAR_TRANSPORT_1"/>
    <property type="match status" value="1"/>
</dbReference>
<feature type="transmembrane region" description="Helical" evidence="6">
    <location>
        <begin position="287"/>
        <end position="305"/>
    </location>
</feature>
<feature type="transmembrane region" description="Helical" evidence="6">
    <location>
        <begin position="190"/>
        <end position="208"/>
    </location>
</feature>
<dbReference type="GO" id="GO:0016020">
    <property type="term" value="C:membrane"/>
    <property type="evidence" value="ECO:0007669"/>
    <property type="project" value="UniProtKB-SubCell"/>
</dbReference>
<dbReference type="AlphaFoldDB" id="A0A7S0H9D2"/>
<feature type="transmembrane region" description="Helical" evidence="6">
    <location>
        <begin position="341"/>
        <end position="366"/>
    </location>
</feature>
<comment type="subcellular location">
    <subcellularLocation>
        <location evidence="1">Membrane</location>
        <topology evidence="1">Multi-pass membrane protein</topology>
    </subcellularLocation>
</comment>
<dbReference type="PANTHER" id="PTHR24002:SF3">
    <property type="entry name" value="SOLUTE CARRIER FAMILY 22 MEMBER 18"/>
    <property type="match status" value="1"/>
</dbReference>
<feature type="transmembrane region" description="Helical" evidence="6">
    <location>
        <begin position="104"/>
        <end position="123"/>
    </location>
</feature>
<reference evidence="8" key="1">
    <citation type="submission" date="2021-01" db="EMBL/GenBank/DDBJ databases">
        <authorList>
            <person name="Corre E."/>
            <person name="Pelletier E."/>
            <person name="Niang G."/>
            <person name="Scheremetjew M."/>
            <person name="Finn R."/>
            <person name="Kale V."/>
            <person name="Holt S."/>
            <person name="Cochrane G."/>
            <person name="Meng A."/>
            <person name="Brown T."/>
            <person name="Cohen L."/>
        </authorList>
    </citation>
    <scope>NUCLEOTIDE SEQUENCE</scope>
    <source>
        <strain evidence="8">CCMP325</strain>
    </source>
</reference>
<name>A0A7S0H9D2_9CRYP</name>
<dbReference type="Pfam" id="PF07690">
    <property type="entry name" value="MFS_1"/>
    <property type="match status" value="1"/>
</dbReference>
<dbReference type="PRINTS" id="PR01035">
    <property type="entry name" value="TCRTETA"/>
</dbReference>
<feature type="transmembrane region" description="Helical" evidence="6">
    <location>
        <begin position="77"/>
        <end position="97"/>
    </location>
</feature>
<evidence type="ECO:0000256" key="2">
    <source>
        <dbReference type="ARBA" id="ARBA00022692"/>
    </source>
</evidence>
<feature type="transmembrane region" description="Helical" evidence="6">
    <location>
        <begin position="409"/>
        <end position="431"/>
    </location>
</feature>
<sequence length="445" mass="47764">MGTQTCNESEGNHEQKQVKPTASRNSLIAWLKDLMPKRWEMVVIVLTIAPMAGFTIMNPYQQTLRAKLDCGALCVGSMTSVSSALGLFGSPLVGALSDHLGRRFALALGALASALSMVILAFASSLFWLWLSVIPGALLAHNFTIAKAVVADLVAPGERAGVLGKLGLAAGFGFMVGPLVHPFVHTHMQAAATATVLNLVAFLAVFQLPSKASGSPSADAGKKTPWESVFFTVYDSVKEVFVLAFAAPACARVILFLRFGLSMGFHIFFTLLTTLLKERFHFQPKDYSNYFAFIGLMYAISQLLSRSIINRFDKDQTKLVVFCVLLLGGGRYVTAQTHTPAVLYSALSLTVMALGIVNTSISATVTRISSSNNVGGLMGVLDTSEKLAGVIGPSIGGALYAYHPFSPVVVVVAVYSLLAAMVFYLYPLYVVPATDQEKEDKEKKE</sequence>
<feature type="transmembrane region" description="Helical" evidence="6">
    <location>
        <begin position="162"/>
        <end position="184"/>
    </location>
</feature>